<gene>
    <name evidence="2" type="ORF">FIBSPDRAFT_885661</name>
</gene>
<dbReference type="SUPFAM" id="SSF51126">
    <property type="entry name" value="Pectin lyase-like"/>
    <property type="match status" value="1"/>
</dbReference>
<accession>A0A166RLL3</accession>
<reference evidence="2 3" key="1">
    <citation type="journal article" date="2016" name="Mol. Biol. Evol.">
        <title>Comparative Genomics of Early-Diverging Mushroom-Forming Fungi Provides Insights into the Origins of Lignocellulose Decay Capabilities.</title>
        <authorList>
            <person name="Nagy L.G."/>
            <person name="Riley R."/>
            <person name="Tritt A."/>
            <person name="Adam C."/>
            <person name="Daum C."/>
            <person name="Floudas D."/>
            <person name="Sun H."/>
            <person name="Yadav J.S."/>
            <person name="Pangilinan J."/>
            <person name="Larsson K.H."/>
            <person name="Matsuura K."/>
            <person name="Barry K."/>
            <person name="Labutti K."/>
            <person name="Kuo R."/>
            <person name="Ohm R.A."/>
            <person name="Bhattacharya S.S."/>
            <person name="Shirouzu T."/>
            <person name="Yoshinaga Y."/>
            <person name="Martin F.M."/>
            <person name="Grigoriev I.V."/>
            <person name="Hibbett D.S."/>
        </authorList>
    </citation>
    <scope>NUCLEOTIDE SEQUENCE [LARGE SCALE GENOMIC DNA]</scope>
    <source>
        <strain evidence="2 3">CBS 109695</strain>
    </source>
</reference>
<evidence type="ECO:0000313" key="3">
    <source>
        <dbReference type="Proteomes" id="UP000076532"/>
    </source>
</evidence>
<dbReference type="InterPro" id="IPR012334">
    <property type="entry name" value="Pectin_lyas_fold"/>
</dbReference>
<sequence>MMLVKVRYITVRAYREDGGTGETINPKFAKKNKTGNIANPTNAASLLDSSGHIFPPRAPAGNGKTNDTAALQAVFDAYAGYKIIFFDARTYIVSSTLKTPVGTQMTGEVWSVIMCSGSAFSDMTKLIVVVQAGAPGDSSMLEISDIIFATVGLKQLPTISANTHP</sequence>
<dbReference type="AlphaFoldDB" id="A0A166RLL3"/>
<protein>
    <submittedName>
        <fullName evidence="2">Glycoside hydrolase family 55 protein</fullName>
    </submittedName>
</protein>
<keyword evidence="2" id="KW-0378">Hydrolase</keyword>
<dbReference type="GO" id="GO:0016787">
    <property type="term" value="F:hydrolase activity"/>
    <property type="evidence" value="ECO:0007669"/>
    <property type="project" value="UniProtKB-KW"/>
</dbReference>
<evidence type="ECO:0000259" key="1">
    <source>
        <dbReference type="Pfam" id="PF12708"/>
    </source>
</evidence>
<evidence type="ECO:0000313" key="2">
    <source>
        <dbReference type="EMBL" id="KZP28407.1"/>
    </source>
</evidence>
<dbReference type="Gene3D" id="2.160.20.10">
    <property type="entry name" value="Single-stranded right-handed beta-helix, Pectin lyase-like"/>
    <property type="match status" value="1"/>
</dbReference>
<dbReference type="InterPro" id="IPR011050">
    <property type="entry name" value="Pectin_lyase_fold/virulence"/>
</dbReference>
<proteinExistence type="predicted"/>
<organism evidence="2 3">
    <name type="scientific">Athelia psychrophila</name>
    <dbReference type="NCBI Taxonomy" id="1759441"/>
    <lineage>
        <taxon>Eukaryota</taxon>
        <taxon>Fungi</taxon>
        <taxon>Dikarya</taxon>
        <taxon>Basidiomycota</taxon>
        <taxon>Agaricomycotina</taxon>
        <taxon>Agaricomycetes</taxon>
        <taxon>Agaricomycetidae</taxon>
        <taxon>Atheliales</taxon>
        <taxon>Atheliaceae</taxon>
        <taxon>Athelia</taxon>
    </lineage>
</organism>
<dbReference type="OrthoDB" id="1046782at2759"/>
<dbReference type="Proteomes" id="UP000076532">
    <property type="component" value="Unassembled WGS sequence"/>
</dbReference>
<dbReference type="STRING" id="436010.A0A166RLL3"/>
<dbReference type="Pfam" id="PF12708">
    <property type="entry name" value="Pect-lyase_RHGA_epim"/>
    <property type="match status" value="1"/>
</dbReference>
<dbReference type="InterPro" id="IPR024535">
    <property type="entry name" value="RHGA/B-epi-like_pectate_lyase"/>
</dbReference>
<dbReference type="EMBL" id="KV417503">
    <property type="protein sequence ID" value="KZP28407.1"/>
    <property type="molecule type" value="Genomic_DNA"/>
</dbReference>
<feature type="domain" description="Rhamnogalacturonase A/B/Epimerase-like pectate lyase" evidence="1">
    <location>
        <begin position="61"/>
        <end position="121"/>
    </location>
</feature>
<name>A0A166RLL3_9AGAM</name>
<keyword evidence="3" id="KW-1185">Reference proteome</keyword>